<sequence>MERELNESIACNPDANSSKKGLRRMLFEARLHASRDPDVSAALNRRLLDMLQKHAPRRVGFYWPLEGEFDARGAIATWLALDATREACVPVVMQRHTPLAFHAWTPDMPMAIGEHRIPVPATVRDVTPDLVFVPCVGFDEDGYRLGYGGGYYDRTLAGWRAAGVAPVAIGVAYEACRTNALPREPHDLPLDAIITDAGCYPRGSGNDGGDNSGSDGSNAQAPGSTRR</sequence>
<evidence type="ECO:0000313" key="7">
    <source>
        <dbReference type="Proteomes" id="UP000826462"/>
    </source>
</evidence>
<evidence type="ECO:0000256" key="5">
    <source>
        <dbReference type="SAM" id="MobiDB-lite"/>
    </source>
</evidence>
<dbReference type="PANTHER" id="PTHR23407">
    <property type="entry name" value="ATPASE INHIBITOR/5-FORMYLTETRAHYDROFOLATE CYCLO-LIGASE"/>
    <property type="match status" value="1"/>
</dbReference>
<keyword evidence="4" id="KW-0460">Magnesium</keyword>
<dbReference type="InterPro" id="IPR024185">
    <property type="entry name" value="FTHF_cligase-like_sf"/>
</dbReference>
<keyword evidence="2 4" id="KW-0547">Nucleotide-binding</keyword>
<dbReference type="EMBL" id="CP080095">
    <property type="protein sequence ID" value="QYD70779.1"/>
    <property type="molecule type" value="Genomic_DNA"/>
</dbReference>
<keyword evidence="7" id="KW-1185">Reference proteome</keyword>
<evidence type="ECO:0000256" key="1">
    <source>
        <dbReference type="ARBA" id="ARBA00010638"/>
    </source>
</evidence>
<name>A0ABX8UUV9_9BURK</name>
<keyword evidence="6" id="KW-0436">Ligase</keyword>
<dbReference type="Gene3D" id="3.40.50.10420">
    <property type="entry name" value="NagB/RpiA/CoA transferase-like"/>
    <property type="match status" value="1"/>
</dbReference>
<dbReference type="EC" id="6.3.3.2" evidence="4"/>
<reference evidence="6 7" key="1">
    <citation type="submission" date="2021-07" db="EMBL/GenBank/DDBJ databases">
        <title>Paraburkholderia edwinii protects Aspergillus sp. from phenazines by acting as a toxin sponge.</title>
        <authorList>
            <person name="Dahlstrom K.M."/>
            <person name="Newman D.K."/>
        </authorList>
    </citation>
    <scope>NUCLEOTIDE SEQUENCE [LARGE SCALE GENOMIC DNA]</scope>
    <source>
        <strain evidence="6 7">Pe01</strain>
    </source>
</reference>
<comment type="cofactor">
    <cofactor evidence="4">
        <name>Mg(2+)</name>
        <dbReference type="ChEBI" id="CHEBI:18420"/>
    </cofactor>
</comment>
<feature type="region of interest" description="Disordered" evidence="5">
    <location>
        <begin position="201"/>
        <end position="227"/>
    </location>
</feature>
<comment type="similarity">
    <text evidence="1 4">Belongs to the 5-formyltetrahydrofolate cyclo-ligase family.</text>
</comment>
<keyword evidence="4" id="KW-0479">Metal-binding</keyword>
<accession>A0ABX8UUV9</accession>
<evidence type="ECO:0000256" key="4">
    <source>
        <dbReference type="RuleBase" id="RU361279"/>
    </source>
</evidence>
<proteinExistence type="inferred from homology"/>
<evidence type="ECO:0000256" key="2">
    <source>
        <dbReference type="ARBA" id="ARBA00022741"/>
    </source>
</evidence>
<dbReference type="Pfam" id="PF01812">
    <property type="entry name" value="5-FTHF_cyc-lig"/>
    <property type="match status" value="1"/>
</dbReference>
<evidence type="ECO:0000256" key="3">
    <source>
        <dbReference type="ARBA" id="ARBA00022840"/>
    </source>
</evidence>
<dbReference type="GO" id="GO:0030272">
    <property type="term" value="F:5-formyltetrahydrofolate cyclo-ligase activity"/>
    <property type="evidence" value="ECO:0007669"/>
    <property type="project" value="UniProtKB-EC"/>
</dbReference>
<dbReference type="SUPFAM" id="SSF100950">
    <property type="entry name" value="NagB/RpiA/CoA transferase-like"/>
    <property type="match status" value="1"/>
</dbReference>
<dbReference type="NCBIfam" id="TIGR02727">
    <property type="entry name" value="MTHFS_bact"/>
    <property type="match status" value="1"/>
</dbReference>
<dbReference type="InterPro" id="IPR002698">
    <property type="entry name" value="FTHF_cligase"/>
</dbReference>
<gene>
    <name evidence="6" type="ORF">KZJ38_02370</name>
</gene>
<dbReference type="PANTHER" id="PTHR23407:SF1">
    <property type="entry name" value="5-FORMYLTETRAHYDROFOLATE CYCLO-LIGASE"/>
    <property type="match status" value="1"/>
</dbReference>
<organism evidence="6 7">
    <name type="scientific">Paraburkholderia edwinii</name>
    <dbReference type="NCBI Taxonomy" id="2861782"/>
    <lineage>
        <taxon>Bacteria</taxon>
        <taxon>Pseudomonadati</taxon>
        <taxon>Pseudomonadota</taxon>
        <taxon>Betaproteobacteria</taxon>
        <taxon>Burkholderiales</taxon>
        <taxon>Burkholderiaceae</taxon>
        <taxon>Paraburkholderia</taxon>
    </lineage>
</organism>
<dbReference type="Proteomes" id="UP000826462">
    <property type="component" value="Chromosome 1"/>
</dbReference>
<dbReference type="InterPro" id="IPR037171">
    <property type="entry name" value="NagB/RpiA_transferase-like"/>
</dbReference>
<evidence type="ECO:0000313" key="6">
    <source>
        <dbReference type="EMBL" id="QYD70779.1"/>
    </source>
</evidence>
<protein>
    <recommendedName>
        <fullName evidence="4">5-formyltetrahydrofolate cyclo-ligase</fullName>
        <ecNumber evidence="4">6.3.3.2</ecNumber>
    </recommendedName>
</protein>
<keyword evidence="3 4" id="KW-0067">ATP-binding</keyword>
<comment type="catalytic activity">
    <reaction evidence="4">
        <text>(6S)-5-formyl-5,6,7,8-tetrahydrofolate + ATP = (6R)-5,10-methenyltetrahydrofolate + ADP + phosphate</text>
        <dbReference type="Rhea" id="RHEA:10488"/>
        <dbReference type="ChEBI" id="CHEBI:30616"/>
        <dbReference type="ChEBI" id="CHEBI:43474"/>
        <dbReference type="ChEBI" id="CHEBI:57455"/>
        <dbReference type="ChEBI" id="CHEBI:57457"/>
        <dbReference type="ChEBI" id="CHEBI:456216"/>
        <dbReference type="EC" id="6.3.3.2"/>
    </reaction>
</comment>